<gene>
    <name evidence="12" type="ORF">DCC35_01085</name>
</gene>
<dbReference type="InterPro" id="IPR016169">
    <property type="entry name" value="FAD-bd_PCMH_sub2"/>
</dbReference>
<dbReference type="SMART" id="SM01091">
    <property type="entry name" value="CorC_HlyC"/>
    <property type="match status" value="1"/>
</dbReference>
<feature type="transmembrane region" description="Helical" evidence="9">
    <location>
        <begin position="55"/>
        <end position="76"/>
    </location>
</feature>
<dbReference type="SUPFAM" id="SSF56176">
    <property type="entry name" value="FAD-binding/transporter-associated domain-like"/>
    <property type="match status" value="1"/>
</dbReference>
<accession>A0A4D7JXK5</accession>
<dbReference type="PANTHER" id="PTHR22777:SF17">
    <property type="entry name" value="UPF0053 PROTEIN SLL0260"/>
    <property type="match status" value="1"/>
</dbReference>
<keyword evidence="5 7" id="KW-0129">CBS domain</keyword>
<evidence type="ECO:0000256" key="8">
    <source>
        <dbReference type="PROSITE-ProRule" id="PRU01193"/>
    </source>
</evidence>
<feature type="transmembrane region" description="Helical" evidence="9">
    <location>
        <begin position="96"/>
        <end position="117"/>
    </location>
</feature>
<dbReference type="KEGG" id="fpf:DCC35_01085"/>
<proteinExistence type="predicted"/>
<keyword evidence="4 8" id="KW-1133">Transmembrane helix</keyword>
<evidence type="ECO:0000256" key="1">
    <source>
        <dbReference type="ARBA" id="ARBA00004141"/>
    </source>
</evidence>
<dbReference type="Gene3D" id="3.10.580.10">
    <property type="entry name" value="CBS-domain"/>
    <property type="match status" value="1"/>
</dbReference>
<feature type="transmembrane region" description="Helical" evidence="9">
    <location>
        <begin position="6"/>
        <end position="28"/>
    </location>
</feature>
<evidence type="ECO:0000256" key="7">
    <source>
        <dbReference type="PROSITE-ProRule" id="PRU00703"/>
    </source>
</evidence>
<dbReference type="Pfam" id="PF00571">
    <property type="entry name" value="CBS"/>
    <property type="match status" value="1"/>
</dbReference>
<dbReference type="InterPro" id="IPR036318">
    <property type="entry name" value="FAD-bd_PCMH-like_sf"/>
</dbReference>
<dbReference type="Gene3D" id="3.30.465.10">
    <property type="match status" value="1"/>
</dbReference>
<dbReference type="AlphaFoldDB" id="A0A4D7JXK5"/>
<evidence type="ECO:0000313" key="12">
    <source>
        <dbReference type="EMBL" id="QCK13444.1"/>
    </source>
</evidence>
<dbReference type="EMBL" id="CP028923">
    <property type="protein sequence ID" value="QCK13444.1"/>
    <property type="molecule type" value="Genomic_DNA"/>
</dbReference>
<dbReference type="InterPro" id="IPR044751">
    <property type="entry name" value="Ion_transp-like_CBS"/>
</dbReference>
<dbReference type="PROSITE" id="PS51846">
    <property type="entry name" value="CNNM"/>
    <property type="match status" value="1"/>
</dbReference>
<evidence type="ECO:0000256" key="9">
    <source>
        <dbReference type="SAM" id="Phobius"/>
    </source>
</evidence>
<dbReference type="PANTHER" id="PTHR22777">
    <property type="entry name" value="HEMOLYSIN-RELATED"/>
    <property type="match status" value="1"/>
</dbReference>
<dbReference type="PROSITE" id="PS51371">
    <property type="entry name" value="CBS"/>
    <property type="match status" value="1"/>
</dbReference>
<dbReference type="Pfam" id="PF03471">
    <property type="entry name" value="CorC_HlyC"/>
    <property type="match status" value="1"/>
</dbReference>
<feature type="transmembrane region" description="Helical" evidence="9">
    <location>
        <begin position="129"/>
        <end position="151"/>
    </location>
</feature>
<evidence type="ECO:0000256" key="2">
    <source>
        <dbReference type="ARBA" id="ARBA00022692"/>
    </source>
</evidence>
<dbReference type="InterPro" id="IPR002550">
    <property type="entry name" value="CNNM"/>
</dbReference>
<dbReference type="Proteomes" id="UP000298616">
    <property type="component" value="Chromosome"/>
</dbReference>
<comment type="subcellular location">
    <subcellularLocation>
        <location evidence="1">Membrane</location>
        <topology evidence="1">Multi-pass membrane protein</topology>
    </subcellularLocation>
</comment>
<dbReference type="GO" id="GO:0050660">
    <property type="term" value="F:flavin adenine dinucleotide binding"/>
    <property type="evidence" value="ECO:0007669"/>
    <property type="project" value="InterPro"/>
</dbReference>
<evidence type="ECO:0000259" key="10">
    <source>
        <dbReference type="PROSITE" id="PS51371"/>
    </source>
</evidence>
<organism evidence="12 13">
    <name type="scientific">Mangrovivirga cuniculi</name>
    <dbReference type="NCBI Taxonomy" id="2715131"/>
    <lineage>
        <taxon>Bacteria</taxon>
        <taxon>Pseudomonadati</taxon>
        <taxon>Bacteroidota</taxon>
        <taxon>Cytophagia</taxon>
        <taxon>Cytophagales</taxon>
        <taxon>Mangrovivirgaceae</taxon>
        <taxon>Mangrovivirga</taxon>
    </lineage>
</organism>
<keyword evidence="3" id="KW-0677">Repeat</keyword>
<sequence length="427" mass="48852">MSTELIIIIISLLFSALFSGIEIAFISANKLHLELGKNETGITARALRNITKRPSLFIATTLTGNTIALVVYGIFMAKILLPVIHEWLPGYVDNEVITLIIQTGISTLLVLAIAEFLPKSIFLVNPNALLSFFAPIMNVLYHILLLFVYPIEILSRFVINKLFRLNYAEDRPAFGLNDLEYYVKETLESNDNDVKVEVNTKILTNALEFKTVKVRECMVPRTEIITIDMDDVDIEEVRQSFIDSGHSKILVYKESIDDMKGYCHSMELFKKPKDLEQMLNPLMIVPETMQANELLIQFINEHKSMALVVDEFGGTSGIVTIEDIIEEIFGDIQDEHDEEDWLERKIDDRTYLLSARHEIDDLIDRHDWPIQEGDYDTLGGYILSITEDIPEEGQVIENEFFKITIKTIEEARIDTVELKVKNSERES</sequence>
<dbReference type="RefSeq" id="WP_137089039.1">
    <property type="nucleotide sequence ID" value="NZ_CP028923.1"/>
</dbReference>
<reference evidence="12 13" key="1">
    <citation type="submission" date="2018-04" db="EMBL/GenBank/DDBJ databases">
        <title>Complete genome uncultured novel isolate.</title>
        <authorList>
            <person name="Merlino G."/>
        </authorList>
    </citation>
    <scope>NUCLEOTIDE SEQUENCE [LARGE SCALE GENOMIC DNA]</scope>
    <source>
        <strain evidence="13">R1DC9</strain>
    </source>
</reference>
<dbReference type="CDD" id="cd04590">
    <property type="entry name" value="CBS_pair_CorC_HlyC_assoc"/>
    <property type="match status" value="1"/>
</dbReference>
<dbReference type="SUPFAM" id="SSF54631">
    <property type="entry name" value="CBS-domain pair"/>
    <property type="match status" value="1"/>
</dbReference>
<dbReference type="GO" id="GO:0005886">
    <property type="term" value="C:plasma membrane"/>
    <property type="evidence" value="ECO:0007669"/>
    <property type="project" value="TreeGrafter"/>
</dbReference>
<evidence type="ECO:0000256" key="4">
    <source>
        <dbReference type="ARBA" id="ARBA00022989"/>
    </source>
</evidence>
<evidence type="ECO:0000313" key="13">
    <source>
        <dbReference type="Proteomes" id="UP000298616"/>
    </source>
</evidence>
<name>A0A4D7JXK5_9BACT</name>
<keyword evidence="6 8" id="KW-0472">Membrane</keyword>
<evidence type="ECO:0000256" key="3">
    <source>
        <dbReference type="ARBA" id="ARBA00022737"/>
    </source>
</evidence>
<feature type="domain" description="CNNM transmembrane" evidence="11">
    <location>
        <begin position="1"/>
        <end position="197"/>
    </location>
</feature>
<evidence type="ECO:0000256" key="5">
    <source>
        <dbReference type="ARBA" id="ARBA00023122"/>
    </source>
</evidence>
<dbReference type="InterPro" id="IPR005170">
    <property type="entry name" value="Transptr-assoc_dom"/>
</dbReference>
<dbReference type="InterPro" id="IPR046342">
    <property type="entry name" value="CBS_dom_sf"/>
</dbReference>
<keyword evidence="13" id="KW-1185">Reference proteome</keyword>
<evidence type="ECO:0000256" key="6">
    <source>
        <dbReference type="ARBA" id="ARBA00023136"/>
    </source>
</evidence>
<evidence type="ECO:0000259" key="11">
    <source>
        <dbReference type="PROSITE" id="PS51846"/>
    </source>
</evidence>
<dbReference type="InterPro" id="IPR000644">
    <property type="entry name" value="CBS_dom"/>
</dbReference>
<dbReference type="OrthoDB" id="9798188at2"/>
<protein>
    <submittedName>
        <fullName evidence="12">Hemolysin</fullName>
    </submittedName>
</protein>
<keyword evidence="2 8" id="KW-0812">Transmembrane</keyword>
<dbReference type="Pfam" id="PF01595">
    <property type="entry name" value="CNNM"/>
    <property type="match status" value="1"/>
</dbReference>
<feature type="domain" description="CBS" evidence="10">
    <location>
        <begin position="278"/>
        <end position="338"/>
    </location>
</feature>